<protein>
    <submittedName>
        <fullName evidence="2">Uncharacterized protein</fullName>
    </submittedName>
</protein>
<evidence type="ECO:0000313" key="2">
    <source>
        <dbReference type="EMBL" id="KAB0641046.1"/>
    </source>
</evidence>
<feature type="region of interest" description="Disordered" evidence="1">
    <location>
        <begin position="55"/>
        <end position="75"/>
    </location>
</feature>
<evidence type="ECO:0000256" key="1">
    <source>
        <dbReference type="SAM" id="MobiDB-lite"/>
    </source>
</evidence>
<comment type="caution">
    <text evidence="2">The sequence shown here is derived from an EMBL/GenBank/DDBJ whole genome shotgun (WGS) entry which is preliminary data.</text>
</comment>
<accession>A0A6L3N3X9</accession>
<evidence type="ECO:0000313" key="3">
    <source>
        <dbReference type="Proteomes" id="UP000473470"/>
    </source>
</evidence>
<name>A0A6L3N3X9_9BURK</name>
<dbReference type="AlphaFoldDB" id="A0A6L3N3X9"/>
<dbReference type="Proteomes" id="UP000473470">
    <property type="component" value="Unassembled WGS sequence"/>
</dbReference>
<reference evidence="2 3" key="1">
    <citation type="submission" date="2019-09" db="EMBL/GenBank/DDBJ databases">
        <title>Draft genome sequences of 48 bacterial type strains from the CCUG.</title>
        <authorList>
            <person name="Tunovic T."/>
            <person name="Pineiro-Iglesias B."/>
            <person name="Unosson C."/>
            <person name="Inganas E."/>
            <person name="Ohlen M."/>
            <person name="Cardew S."/>
            <person name="Jensie-Markopoulos S."/>
            <person name="Salva-Serra F."/>
            <person name="Jaen-Luchoro D."/>
            <person name="Karlsson R."/>
            <person name="Svensson-Stadler L."/>
            <person name="Chun J."/>
            <person name="Moore E."/>
        </authorList>
    </citation>
    <scope>NUCLEOTIDE SEQUENCE [LARGE SCALE GENOMIC DNA]</scope>
    <source>
        <strain evidence="2 3">CCUG 65686</strain>
    </source>
</reference>
<proteinExistence type="predicted"/>
<sequence>MMLRNSPDRPKRGWPYLPWMHVVDMHFKLFGFEPGDRVFLSINHVTRKITITPDYSQLNQREQPYHQHPEAEQPA</sequence>
<feature type="compositionally biased region" description="Basic and acidic residues" evidence="1">
    <location>
        <begin position="63"/>
        <end position="75"/>
    </location>
</feature>
<dbReference type="EMBL" id="VZOK01000003">
    <property type="protein sequence ID" value="KAB0641046.1"/>
    <property type="molecule type" value="Genomic_DNA"/>
</dbReference>
<organism evidence="2 3">
    <name type="scientific">Burkholderia stagnalis</name>
    <dbReference type="NCBI Taxonomy" id="1503054"/>
    <lineage>
        <taxon>Bacteria</taxon>
        <taxon>Pseudomonadati</taxon>
        <taxon>Pseudomonadota</taxon>
        <taxon>Betaproteobacteria</taxon>
        <taxon>Burkholderiales</taxon>
        <taxon>Burkholderiaceae</taxon>
        <taxon>Burkholderia</taxon>
        <taxon>Burkholderia cepacia complex</taxon>
    </lineage>
</organism>
<gene>
    <name evidence="2" type="ORF">F7R25_03335</name>
</gene>